<dbReference type="EMBL" id="NCKW01009507">
    <property type="protein sequence ID" value="POM66901.1"/>
    <property type="molecule type" value="Genomic_DNA"/>
</dbReference>
<comment type="caution">
    <text evidence="1">The sequence shown here is derived from an EMBL/GenBank/DDBJ whole genome shotgun (WGS) entry which is preliminary data.</text>
</comment>
<sequence>MGFKTAGPTTLQLDNESAIAMAANQGYTPRAKHIDLRAYFARDHVEAGRIKLKHVPTEEKLADFLTKALPRMLQLCNASGVVDVQVEGEC</sequence>
<name>A0A2P4XMW8_9STRA</name>
<dbReference type="OrthoDB" id="93978at2759"/>
<evidence type="ECO:0000313" key="1">
    <source>
        <dbReference type="EMBL" id="POM66901.1"/>
    </source>
</evidence>
<reference evidence="1 2" key="1">
    <citation type="journal article" date="2017" name="Genome Biol. Evol.">
        <title>Phytophthora megakarya and P. palmivora, closely related causal agents of cacao black pod rot, underwent increases in genome sizes and gene numbers by different mechanisms.</title>
        <authorList>
            <person name="Ali S.S."/>
            <person name="Shao J."/>
            <person name="Lary D.J."/>
            <person name="Kronmiller B."/>
            <person name="Shen D."/>
            <person name="Strem M.D."/>
            <person name="Amoako-Attah I."/>
            <person name="Akrofi A.Y."/>
            <person name="Begoude B.A."/>
            <person name="Ten Hoopen G.M."/>
            <person name="Coulibaly K."/>
            <person name="Kebe B.I."/>
            <person name="Melnick R.L."/>
            <person name="Guiltinan M.J."/>
            <person name="Tyler B.M."/>
            <person name="Meinhardt L.W."/>
            <person name="Bailey B.A."/>
        </authorList>
    </citation>
    <scope>NUCLEOTIDE SEQUENCE [LARGE SCALE GENOMIC DNA]</scope>
    <source>
        <strain evidence="2">sbr112.9</strain>
    </source>
</reference>
<dbReference type="AlphaFoldDB" id="A0A2P4XMW8"/>
<protein>
    <submittedName>
        <fullName evidence="1">Retrovirus-related pol Polyprotein</fullName>
    </submittedName>
</protein>
<gene>
    <name evidence="1" type="ORF">PHPALM_17163</name>
</gene>
<keyword evidence="2" id="KW-1185">Reference proteome</keyword>
<organism evidence="1 2">
    <name type="scientific">Phytophthora palmivora</name>
    <dbReference type="NCBI Taxonomy" id="4796"/>
    <lineage>
        <taxon>Eukaryota</taxon>
        <taxon>Sar</taxon>
        <taxon>Stramenopiles</taxon>
        <taxon>Oomycota</taxon>
        <taxon>Peronosporomycetes</taxon>
        <taxon>Peronosporales</taxon>
        <taxon>Peronosporaceae</taxon>
        <taxon>Phytophthora</taxon>
    </lineage>
</organism>
<dbReference type="CDD" id="cd09272">
    <property type="entry name" value="RNase_HI_RT_Ty1"/>
    <property type="match status" value="1"/>
</dbReference>
<proteinExistence type="predicted"/>
<accession>A0A2P4XMW8</accession>
<dbReference type="Proteomes" id="UP000237271">
    <property type="component" value="Unassembled WGS sequence"/>
</dbReference>
<evidence type="ECO:0000313" key="2">
    <source>
        <dbReference type="Proteomes" id="UP000237271"/>
    </source>
</evidence>